<keyword evidence="4" id="KW-1185">Reference proteome</keyword>
<keyword evidence="1" id="KW-0472">Membrane</keyword>
<keyword evidence="1" id="KW-1133">Transmembrane helix</keyword>
<reference evidence="3 4" key="1">
    <citation type="submission" date="2017-12" db="EMBL/GenBank/DDBJ databases">
        <title>The genome sequence of Caulobacter sp. 410.</title>
        <authorList>
            <person name="Gao J."/>
            <person name="Mao X."/>
            <person name="Sun J."/>
        </authorList>
    </citation>
    <scope>NUCLEOTIDE SEQUENCE [LARGE SCALE GENOMIC DNA]</scope>
    <source>
        <strain evidence="3 4">410</strain>
    </source>
</reference>
<dbReference type="RefSeq" id="WP_101719962.1">
    <property type="nucleotide sequence ID" value="NZ_PJRS01000044.1"/>
</dbReference>
<dbReference type="PANTHER" id="PTHR43798">
    <property type="entry name" value="MONOACYLGLYCEROL LIPASE"/>
    <property type="match status" value="1"/>
</dbReference>
<evidence type="ECO:0000256" key="1">
    <source>
        <dbReference type="SAM" id="Phobius"/>
    </source>
</evidence>
<dbReference type="OrthoDB" id="7185741at2"/>
<dbReference type="EMBL" id="PJRS01000044">
    <property type="protein sequence ID" value="PLR21002.1"/>
    <property type="molecule type" value="Genomic_DNA"/>
</dbReference>
<feature type="transmembrane region" description="Helical" evidence="1">
    <location>
        <begin position="48"/>
        <end position="68"/>
    </location>
</feature>
<evidence type="ECO:0000313" key="4">
    <source>
        <dbReference type="Proteomes" id="UP000234479"/>
    </source>
</evidence>
<feature type="transmembrane region" description="Helical" evidence="1">
    <location>
        <begin position="6"/>
        <end position="27"/>
    </location>
</feature>
<evidence type="ECO:0000313" key="3">
    <source>
        <dbReference type="EMBL" id="PLR21002.1"/>
    </source>
</evidence>
<dbReference type="Pfam" id="PF00561">
    <property type="entry name" value="Abhydrolase_1"/>
    <property type="match status" value="1"/>
</dbReference>
<sequence>MPLIVLARLALSLASLIVLGMGGYLLWSWYDGYWLADRFGQTHHIREAWRLWLGLGMLAWSLCGRWIVPVLVARPDTDPTRPERSAGQEITSPTGSNLYVEMHGPQDAPTVILTHGWGLDSSIWFYLRRALSQRFRVIVWDLPGLGRSKPATGAIDLSHFARDLQTILSLAGDRPAVLVGHSIGGMTIQTLIRDHPQVMARQVAGIVLVNTTYTNPLETMIFSPLARALRWPLLEPMFRLTIWLQPLAWLSAWQSYLSGAAHLANRLGFARHVTRSQLEQTTLLATRNPPAVQARGNLAMFRWEADGALQAITVPALILTGDADIVTEPRASQTLAQATPGGQLETIAQANHMGFLERPDLYNAQISAFCELHLREPAVPPYASKSAASL</sequence>
<proteinExistence type="predicted"/>
<dbReference type="GO" id="GO:0016787">
    <property type="term" value="F:hydrolase activity"/>
    <property type="evidence" value="ECO:0007669"/>
    <property type="project" value="UniProtKB-KW"/>
</dbReference>
<dbReference type="GO" id="GO:0016020">
    <property type="term" value="C:membrane"/>
    <property type="evidence" value="ECO:0007669"/>
    <property type="project" value="TreeGrafter"/>
</dbReference>
<gene>
    <name evidence="3" type="ORF">SGCZBJ_21440</name>
</gene>
<dbReference type="Gene3D" id="3.40.50.1820">
    <property type="entry name" value="alpha/beta hydrolase"/>
    <property type="match status" value="1"/>
</dbReference>
<dbReference type="SUPFAM" id="SSF53474">
    <property type="entry name" value="alpha/beta-Hydrolases"/>
    <property type="match status" value="1"/>
</dbReference>
<organism evidence="3 4">
    <name type="scientific">Caulobacter zeae</name>
    <dbReference type="NCBI Taxonomy" id="2055137"/>
    <lineage>
        <taxon>Bacteria</taxon>
        <taxon>Pseudomonadati</taxon>
        <taxon>Pseudomonadota</taxon>
        <taxon>Alphaproteobacteria</taxon>
        <taxon>Caulobacterales</taxon>
        <taxon>Caulobacteraceae</taxon>
        <taxon>Caulobacter</taxon>
    </lineage>
</organism>
<dbReference type="AlphaFoldDB" id="A0A2N5D4M9"/>
<comment type="caution">
    <text evidence="3">The sequence shown here is derived from an EMBL/GenBank/DDBJ whole genome shotgun (WGS) entry which is preliminary data.</text>
</comment>
<dbReference type="InterPro" id="IPR000073">
    <property type="entry name" value="AB_hydrolase_1"/>
</dbReference>
<dbReference type="InterPro" id="IPR050266">
    <property type="entry name" value="AB_hydrolase_sf"/>
</dbReference>
<dbReference type="Proteomes" id="UP000234479">
    <property type="component" value="Unassembled WGS sequence"/>
</dbReference>
<accession>A0A2N5D4M9</accession>
<feature type="domain" description="AB hydrolase-1" evidence="2">
    <location>
        <begin position="109"/>
        <end position="359"/>
    </location>
</feature>
<evidence type="ECO:0000259" key="2">
    <source>
        <dbReference type="Pfam" id="PF00561"/>
    </source>
</evidence>
<keyword evidence="1" id="KW-0812">Transmembrane</keyword>
<dbReference type="InterPro" id="IPR000639">
    <property type="entry name" value="Epox_hydrolase-like"/>
</dbReference>
<dbReference type="PANTHER" id="PTHR43798:SF33">
    <property type="entry name" value="HYDROLASE, PUTATIVE (AFU_ORTHOLOGUE AFUA_2G14860)-RELATED"/>
    <property type="match status" value="1"/>
</dbReference>
<dbReference type="PRINTS" id="PR00412">
    <property type="entry name" value="EPOXHYDRLASE"/>
</dbReference>
<dbReference type="InterPro" id="IPR029058">
    <property type="entry name" value="AB_hydrolase_fold"/>
</dbReference>
<protein>
    <submittedName>
        <fullName evidence="3">Alpha/beta hydrolase</fullName>
    </submittedName>
</protein>
<keyword evidence="3" id="KW-0378">Hydrolase</keyword>
<name>A0A2N5D4M9_9CAUL</name>